<accession>A0A5B9QSI0</accession>
<reference evidence="1 2" key="1">
    <citation type="submission" date="2019-08" db="EMBL/GenBank/DDBJ databases">
        <title>Deep-cultivation of Planctomycetes and their phenomic and genomic characterization uncovers novel biology.</title>
        <authorList>
            <person name="Wiegand S."/>
            <person name="Jogler M."/>
            <person name="Boedeker C."/>
            <person name="Pinto D."/>
            <person name="Vollmers J."/>
            <person name="Rivas-Marin E."/>
            <person name="Kohn T."/>
            <person name="Peeters S.H."/>
            <person name="Heuer A."/>
            <person name="Rast P."/>
            <person name="Oberbeckmann S."/>
            <person name="Bunk B."/>
            <person name="Jeske O."/>
            <person name="Meyerdierks A."/>
            <person name="Storesund J.E."/>
            <person name="Kallscheuer N."/>
            <person name="Luecker S."/>
            <person name="Lage O.M."/>
            <person name="Pohl T."/>
            <person name="Merkel B.J."/>
            <person name="Hornburger P."/>
            <person name="Mueller R.-W."/>
            <person name="Bruemmer F."/>
            <person name="Labrenz M."/>
            <person name="Spormann A.M."/>
            <person name="Op den Camp H."/>
            <person name="Overmann J."/>
            <person name="Amann R."/>
            <person name="Jetten M.S.M."/>
            <person name="Mascher T."/>
            <person name="Medema M.H."/>
            <person name="Devos D.P."/>
            <person name="Kaster A.-K."/>
            <person name="Ovreas L."/>
            <person name="Rohde M."/>
            <person name="Galperin M.Y."/>
            <person name="Jogler C."/>
        </authorList>
    </citation>
    <scope>NUCLEOTIDE SEQUENCE [LARGE SCALE GENOMIC DNA]</scope>
    <source>
        <strain evidence="1 2">UC8</strain>
    </source>
</reference>
<proteinExistence type="predicted"/>
<keyword evidence="2" id="KW-1185">Reference proteome</keyword>
<dbReference type="EMBL" id="CP042914">
    <property type="protein sequence ID" value="QEG42077.1"/>
    <property type="molecule type" value="Genomic_DNA"/>
</dbReference>
<organism evidence="1 2">
    <name type="scientific">Roseimaritima ulvae</name>
    <dbReference type="NCBI Taxonomy" id="980254"/>
    <lineage>
        <taxon>Bacteria</taxon>
        <taxon>Pseudomonadati</taxon>
        <taxon>Planctomycetota</taxon>
        <taxon>Planctomycetia</taxon>
        <taxon>Pirellulales</taxon>
        <taxon>Pirellulaceae</taxon>
        <taxon>Roseimaritima</taxon>
    </lineage>
</organism>
<sequence>MPNYLYAVTAVKENQPVGSFLIASNPDEAAAKATAVLGNGTLSHIVPFCEARLSTMQRNKLLDKCPKNDQIAFLAGTVLEIVESQLVLVQELREKVSKLQEIIEARCLIRFLFTVVERTGAVQRHSVYSSDLETAEAEAKRIALSEYGEGSKVFAVREASKEAA</sequence>
<dbReference type="OrthoDB" id="9763107at2"/>
<evidence type="ECO:0000313" key="2">
    <source>
        <dbReference type="Proteomes" id="UP000325286"/>
    </source>
</evidence>
<dbReference type="Proteomes" id="UP000325286">
    <property type="component" value="Chromosome"/>
</dbReference>
<dbReference type="KEGG" id="rul:UC8_41070"/>
<dbReference type="RefSeq" id="WP_068141575.1">
    <property type="nucleotide sequence ID" value="NZ_CP042914.1"/>
</dbReference>
<gene>
    <name evidence="1" type="ORF">UC8_41070</name>
</gene>
<name>A0A5B9QSI0_9BACT</name>
<dbReference type="AlphaFoldDB" id="A0A5B9QSI0"/>
<protein>
    <submittedName>
        <fullName evidence="1">Uncharacterized protein</fullName>
    </submittedName>
</protein>
<evidence type="ECO:0000313" key="1">
    <source>
        <dbReference type="EMBL" id="QEG42077.1"/>
    </source>
</evidence>